<reference evidence="9 10" key="1">
    <citation type="submission" date="2018-11" db="EMBL/GenBank/DDBJ databases">
        <title>Whole genome sequence of Bibersteinia trehalosi strain OADDL-BT1 an multidrug resistant pathogen isolate.</title>
        <authorList>
            <person name="Couger M."/>
            <person name="Ramachandran A."/>
        </authorList>
    </citation>
    <scope>NUCLEOTIDE SEQUENCE [LARGE SCALE GENOMIC DNA]</scope>
    <source>
        <strain evidence="9 10">OADDL-BT1</strain>
    </source>
</reference>
<evidence type="ECO:0000256" key="7">
    <source>
        <dbReference type="ARBA" id="ARBA00047942"/>
    </source>
</evidence>
<dbReference type="PRINTS" id="PR00507">
    <property type="entry name" value="N12N6MTFRASE"/>
</dbReference>
<feature type="domain" description="Type II methyltransferase M.TaqI-like" evidence="8">
    <location>
        <begin position="90"/>
        <end position="267"/>
    </location>
</feature>
<dbReference type="PANTHER" id="PTHR33841:SF6">
    <property type="entry name" value="TYPE II METHYLTRANSFERASE M.HINDII"/>
    <property type="match status" value="1"/>
</dbReference>
<keyword evidence="6" id="KW-0238">DNA-binding</keyword>
<dbReference type="RefSeq" id="WP_125135260.1">
    <property type="nucleotide sequence ID" value="NZ_RRUC01000040.1"/>
</dbReference>
<dbReference type="SUPFAM" id="SSF53335">
    <property type="entry name" value="S-adenosyl-L-methionine-dependent methyltransferases"/>
    <property type="match status" value="1"/>
</dbReference>
<organism evidence="9 10">
    <name type="scientific">Bibersteinia trehalosi</name>
    <name type="common">Pasteurella trehalosi</name>
    <dbReference type="NCBI Taxonomy" id="47735"/>
    <lineage>
        <taxon>Bacteria</taxon>
        <taxon>Pseudomonadati</taxon>
        <taxon>Pseudomonadota</taxon>
        <taxon>Gammaproteobacteria</taxon>
        <taxon>Pasteurellales</taxon>
        <taxon>Pasteurellaceae</taxon>
        <taxon>Bibersteinia</taxon>
    </lineage>
</organism>
<keyword evidence="3" id="KW-0808">Transferase</keyword>
<dbReference type="InterPro" id="IPR002052">
    <property type="entry name" value="DNA_methylase_N6_adenine_CS"/>
</dbReference>
<evidence type="ECO:0000256" key="5">
    <source>
        <dbReference type="ARBA" id="ARBA00022747"/>
    </source>
</evidence>
<dbReference type="Pfam" id="PF07669">
    <property type="entry name" value="Eco57I"/>
    <property type="match status" value="1"/>
</dbReference>
<dbReference type="InterPro" id="IPR011639">
    <property type="entry name" value="MethylTrfase_TaqI-like_dom"/>
</dbReference>
<dbReference type="InterPro" id="IPR050953">
    <property type="entry name" value="N4_N6_ade-DNA_methylase"/>
</dbReference>
<evidence type="ECO:0000256" key="4">
    <source>
        <dbReference type="ARBA" id="ARBA00022691"/>
    </source>
</evidence>
<protein>
    <recommendedName>
        <fullName evidence="1">site-specific DNA-methyltransferase (adenine-specific)</fullName>
        <ecNumber evidence="1">2.1.1.72</ecNumber>
    </recommendedName>
</protein>
<dbReference type="GO" id="GO:0032259">
    <property type="term" value="P:methylation"/>
    <property type="evidence" value="ECO:0007669"/>
    <property type="project" value="UniProtKB-KW"/>
</dbReference>
<keyword evidence="9" id="KW-0540">Nuclease</keyword>
<evidence type="ECO:0000256" key="3">
    <source>
        <dbReference type="ARBA" id="ARBA00022679"/>
    </source>
</evidence>
<dbReference type="EC" id="2.1.1.72" evidence="1"/>
<evidence type="ECO:0000313" key="10">
    <source>
        <dbReference type="Proteomes" id="UP000276010"/>
    </source>
</evidence>
<gene>
    <name evidence="9" type="ORF">EIM44_09750</name>
</gene>
<dbReference type="EMBL" id="RRUC01000040">
    <property type="protein sequence ID" value="RRN01790.1"/>
    <property type="molecule type" value="Genomic_DNA"/>
</dbReference>
<dbReference type="GO" id="GO:0004519">
    <property type="term" value="F:endonuclease activity"/>
    <property type="evidence" value="ECO:0007669"/>
    <property type="project" value="UniProtKB-KW"/>
</dbReference>
<proteinExistence type="predicted"/>
<dbReference type="GO" id="GO:0009007">
    <property type="term" value="F:site-specific DNA-methyltransferase (adenine-specific) activity"/>
    <property type="evidence" value="ECO:0007669"/>
    <property type="project" value="UniProtKB-EC"/>
</dbReference>
<dbReference type="AlphaFoldDB" id="A0A3R8LB49"/>
<keyword evidence="2" id="KW-0489">Methyltransferase</keyword>
<keyword evidence="4" id="KW-0949">S-adenosyl-L-methionine</keyword>
<keyword evidence="5" id="KW-0680">Restriction system</keyword>
<sequence length="511" mass="58700">MTDLAQLNYNPDVLSCLANLSNDEVFTPPDVVNQMLDRLPERLWSDPNAKFLDPVSKSGVFLREIAKRLIKGLETQIPDLQTRLNHIFSQQLYGIAITELTALLSRRSLYCAKKANGEYSICTVFETEEGNIFKPKAEHKWENGKCSECGAAQAVYDRLNHQENHAYAFIHQQARKELGLETMKFDVIIGNPPYQLKDEEDEKRASASPIYHYFVRQAKKLNPDHLVMIIPSRWFAGGKGLDDFRDEMLKDRHMKEIHDFTNASDCFPGVEIKGGVNYFLWEKAYQGDCLITTYENGVQLGEPMLRPLKENGCDVFIRYNKAVSILRKIMNKNEISFNTIISSAKPFGLRTFVKGNSQPYVQGNNIKLYQNGGVGYFLRENILVNRSWIDKDKVIMPYAVGSGDSKTDYVKPIYAGVGSACTETYLVVGPFDNKKACENVMSYINTRFFHFMLTLKKNTQHATKRAYEFVPMQDFSKSWNDKELYQKYRLTESEVQYIEEMVLPNKDLINE</sequence>
<evidence type="ECO:0000256" key="6">
    <source>
        <dbReference type="ARBA" id="ARBA00023125"/>
    </source>
</evidence>
<evidence type="ECO:0000256" key="1">
    <source>
        <dbReference type="ARBA" id="ARBA00011900"/>
    </source>
</evidence>
<name>A0A3R8LB49_BIBTR</name>
<dbReference type="PROSITE" id="PS00092">
    <property type="entry name" value="N6_MTASE"/>
    <property type="match status" value="1"/>
</dbReference>
<evidence type="ECO:0000256" key="2">
    <source>
        <dbReference type="ARBA" id="ARBA00022603"/>
    </source>
</evidence>
<evidence type="ECO:0000313" key="9">
    <source>
        <dbReference type="EMBL" id="RRN01790.1"/>
    </source>
</evidence>
<accession>A0A3R8LB49</accession>
<dbReference type="GO" id="GO:0003677">
    <property type="term" value="F:DNA binding"/>
    <property type="evidence" value="ECO:0007669"/>
    <property type="project" value="UniProtKB-KW"/>
</dbReference>
<comment type="caution">
    <text evidence="9">The sequence shown here is derived from an EMBL/GenBank/DDBJ whole genome shotgun (WGS) entry which is preliminary data.</text>
</comment>
<dbReference type="PANTHER" id="PTHR33841">
    <property type="entry name" value="DNA METHYLTRANSFERASE YEEA-RELATED"/>
    <property type="match status" value="1"/>
</dbReference>
<keyword evidence="9" id="KW-0255">Endonuclease</keyword>
<dbReference type="STRING" id="1263831.F543_2470"/>
<evidence type="ECO:0000259" key="8">
    <source>
        <dbReference type="Pfam" id="PF07669"/>
    </source>
</evidence>
<dbReference type="Gene3D" id="3.40.50.150">
    <property type="entry name" value="Vaccinia Virus protein VP39"/>
    <property type="match status" value="1"/>
</dbReference>
<comment type="catalytic activity">
    <reaction evidence="7">
        <text>a 2'-deoxyadenosine in DNA + S-adenosyl-L-methionine = an N(6)-methyl-2'-deoxyadenosine in DNA + S-adenosyl-L-homocysteine + H(+)</text>
        <dbReference type="Rhea" id="RHEA:15197"/>
        <dbReference type="Rhea" id="RHEA-COMP:12418"/>
        <dbReference type="Rhea" id="RHEA-COMP:12419"/>
        <dbReference type="ChEBI" id="CHEBI:15378"/>
        <dbReference type="ChEBI" id="CHEBI:57856"/>
        <dbReference type="ChEBI" id="CHEBI:59789"/>
        <dbReference type="ChEBI" id="CHEBI:90615"/>
        <dbReference type="ChEBI" id="CHEBI:90616"/>
        <dbReference type="EC" id="2.1.1.72"/>
    </reaction>
</comment>
<keyword evidence="9" id="KW-0378">Hydrolase</keyword>
<dbReference type="InterPro" id="IPR029063">
    <property type="entry name" value="SAM-dependent_MTases_sf"/>
</dbReference>
<dbReference type="GO" id="GO:0009307">
    <property type="term" value="P:DNA restriction-modification system"/>
    <property type="evidence" value="ECO:0007669"/>
    <property type="project" value="UniProtKB-KW"/>
</dbReference>
<dbReference type="Proteomes" id="UP000276010">
    <property type="component" value="Unassembled WGS sequence"/>
</dbReference>